<proteinExistence type="predicted"/>
<reference evidence="2" key="1">
    <citation type="journal article" date="2022" name="Mol. Ecol. Resour.">
        <title>The genomes of chicory, endive, great burdock and yacon provide insights into Asteraceae palaeo-polyploidization history and plant inulin production.</title>
        <authorList>
            <person name="Fan W."/>
            <person name="Wang S."/>
            <person name="Wang H."/>
            <person name="Wang A."/>
            <person name="Jiang F."/>
            <person name="Liu H."/>
            <person name="Zhao H."/>
            <person name="Xu D."/>
            <person name="Zhang Y."/>
        </authorList>
    </citation>
    <scope>NUCLEOTIDE SEQUENCE [LARGE SCALE GENOMIC DNA]</scope>
    <source>
        <strain evidence="2">cv. Yunnan</strain>
    </source>
</reference>
<sequence length="364" mass="41478">MSGMFLSLSLSKYWHSRLVSPQFLHHLRLRCSPKVLIRHLTHSHHGKDIYTLHSGDQLPFDLGSAYARIPGVEFPTKLFRMKYPTEANPCFPCLKSYAKVALGFGFDPITDDYKIVGVPYARIELNKQNTYIYSLKTDCWSAIPSPSTRFYNVESKPCFFNGVLHLVVDGCLTTEPSRSRFILTFNLSSHVFGHILLPEPLTIRHLTTINGFLAVVSWDGGDGDCWIWVMKEYGKFESWSVRYKPETEGKFEVTGVFQLITNGDILACYRKLKVYNLETMSFTKLIKFGACCSYVEMEPYVESLELVDKEGATTCGETILSWTEKDTWVPDVFSFFFGASFCITALFGTNTNFMFLSLKKQLTA</sequence>
<comment type="caution">
    <text evidence="1">The sequence shown here is derived from an EMBL/GenBank/DDBJ whole genome shotgun (WGS) entry which is preliminary data.</text>
</comment>
<dbReference type="EMBL" id="CM042027">
    <property type="protein sequence ID" value="KAI3803098.1"/>
    <property type="molecule type" value="Genomic_DNA"/>
</dbReference>
<evidence type="ECO:0000313" key="1">
    <source>
        <dbReference type="EMBL" id="KAI3803098.1"/>
    </source>
</evidence>
<protein>
    <submittedName>
        <fullName evidence="1">Uncharacterized protein</fullName>
    </submittedName>
</protein>
<dbReference type="Proteomes" id="UP001056120">
    <property type="component" value="Linkage Group LG10"/>
</dbReference>
<name>A0ACB9I5Z3_9ASTR</name>
<accession>A0ACB9I5Z3</accession>
<keyword evidence="2" id="KW-1185">Reference proteome</keyword>
<organism evidence="1 2">
    <name type="scientific">Smallanthus sonchifolius</name>
    <dbReference type="NCBI Taxonomy" id="185202"/>
    <lineage>
        <taxon>Eukaryota</taxon>
        <taxon>Viridiplantae</taxon>
        <taxon>Streptophyta</taxon>
        <taxon>Embryophyta</taxon>
        <taxon>Tracheophyta</taxon>
        <taxon>Spermatophyta</taxon>
        <taxon>Magnoliopsida</taxon>
        <taxon>eudicotyledons</taxon>
        <taxon>Gunneridae</taxon>
        <taxon>Pentapetalae</taxon>
        <taxon>asterids</taxon>
        <taxon>campanulids</taxon>
        <taxon>Asterales</taxon>
        <taxon>Asteraceae</taxon>
        <taxon>Asteroideae</taxon>
        <taxon>Heliantheae alliance</taxon>
        <taxon>Millerieae</taxon>
        <taxon>Smallanthus</taxon>
    </lineage>
</organism>
<evidence type="ECO:0000313" key="2">
    <source>
        <dbReference type="Proteomes" id="UP001056120"/>
    </source>
</evidence>
<reference evidence="1 2" key="2">
    <citation type="journal article" date="2022" name="Mol. Ecol. Resour.">
        <title>The genomes of chicory, endive, great burdock and yacon provide insights into Asteraceae paleo-polyploidization history and plant inulin production.</title>
        <authorList>
            <person name="Fan W."/>
            <person name="Wang S."/>
            <person name="Wang H."/>
            <person name="Wang A."/>
            <person name="Jiang F."/>
            <person name="Liu H."/>
            <person name="Zhao H."/>
            <person name="Xu D."/>
            <person name="Zhang Y."/>
        </authorList>
    </citation>
    <scope>NUCLEOTIDE SEQUENCE [LARGE SCALE GENOMIC DNA]</scope>
    <source>
        <strain evidence="2">cv. Yunnan</strain>
        <tissue evidence="1">Leaves</tissue>
    </source>
</reference>
<gene>
    <name evidence="1" type="ORF">L1987_31247</name>
</gene>